<proteinExistence type="predicted"/>
<dbReference type="Proteomes" id="UP000625316">
    <property type="component" value="Unassembled WGS sequence"/>
</dbReference>
<dbReference type="PANTHER" id="PTHR10009:SF18">
    <property type="entry name" value="PROTEIN YELLOW-LIKE PROTEIN"/>
    <property type="match status" value="1"/>
</dbReference>
<accession>A0A928VJV5</accession>
<dbReference type="PANTHER" id="PTHR10009">
    <property type="entry name" value="PROTEIN YELLOW-RELATED"/>
    <property type="match status" value="1"/>
</dbReference>
<gene>
    <name evidence="3" type="ORF">IQ266_04795</name>
</gene>
<dbReference type="InterPro" id="IPR011042">
    <property type="entry name" value="6-blade_b-propeller_TolB-like"/>
</dbReference>
<evidence type="ECO:0000313" key="4">
    <source>
        <dbReference type="Proteomes" id="UP000625316"/>
    </source>
</evidence>
<reference evidence="3" key="1">
    <citation type="submission" date="2020-10" db="EMBL/GenBank/DDBJ databases">
        <authorList>
            <person name="Castelo-Branco R."/>
            <person name="Eusebio N."/>
            <person name="Adriana R."/>
            <person name="Vieira A."/>
            <person name="Brugerolle De Fraissinette N."/>
            <person name="Rezende De Castro R."/>
            <person name="Schneider M.P."/>
            <person name="Vasconcelos V."/>
            <person name="Leao P.N."/>
        </authorList>
    </citation>
    <scope>NUCLEOTIDE SEQUENCE</scope>
    <source>
        <strain evidence="3">LEGE 11480</strain>
    </source>
</reference>
<keyword evidence="4" id="KW-1185">Reference proteome</keyword>
<comment type="caution">
    <text evidence="3">The sequence shown here is derived from an EMBL/GenBank/DDBJ whole genome shotgun (WGS) entry which is preliminary data.</text>
</comment>
<dbReference type="Gene3D" id="2.120.10.30">
    <property type="entry name" value="TolB, C-terminal domain"/>
    <property type="match status" value="1"/>
</dbReference>
<dbReference type="EMBL" id="JADEXQ010000011">
    <property type="protein sequence ID" value="MBE9029078.1"/>
    <property type="molecule type" value="Genomic_DNA"/>
</dbReference>
<evidence type="ECO:0000313" key="3">
    <source>
        <dbReference type="EMBL" id="MBE9029078.1"/>
    </source>
</evidence>
<sequence>MRGSKYWQKLWLWLTIAMITAGIVSSSLQPSNAASKQPNQIEIVAELPKGSEVGNIAITRDGRIFCSIHRFFGSASRAIEVLPGNRTRLYPNRDWGKAPTAAGEDWAGLNNTLGIQADGNGILWFLDNPDRNFPTGRLIGWDTQRETLHRVIYLPPPLITENAFLNDLAIDAKHNAIYIADTAGGQDAALIVVDLATGLSRRVLQRDQSVIPEDIDMVIDGRNIKLGPDPARVGVNPITIDPSYEWVYYGPMSGSSLYRIRTKDLRNTSIMNDNLAKRVERYGDRPISDGITIDGDGNVYITDITHNAIGVTDKTGKYRILYQNDKLLSWPDGFAVGPDGYIYAAVNQLHKAPPLNDGKDDSTAPYHVIRFPAVAPSTIGR</sequence>
<dbReference type="SUPFAM" id="SSF101898">
    <property type="entry name" value="NHL repeat"/>
    <property type="match status" value="1"/>
</dbReference>
<keyword evidence="2" id="KW-0964">Secreted</keyword>
<dbReference type="InterPro" id="IPR017996">
    <property type="entry name" value="MRJP/yellow-related"/>
</dbReference>
<dbReference type="RefSeq" id="WP_264323899.1">
    <property type="nucleotide sequence ID" value="NZ_JADEXQ010000011.1"/>
</dbReference>
<evidence type="ECO:0000256" key="1">
    <source>
        <dbReference type="ARBA" id="ARBA00004613"/>
    </source>
</evidence>
<comment type="subcellular location">
    <subcellularLocation>
        <location evidence="1">Secreted</location>
    </subcellularLocation>
</comment>
<evidence type="ECO:0000256" key="2">
    <source>
        <dbReference type="ARBA" id="ARBA00022525"/>
    </source>
</evidence>
<dbReference type="AlphaFoldDB" id="A0A928VJV5"/>
<dbReference type="Pfam" id="PF03022">
    <property type="entry name" value="MRJP"/>
    <property type="match status" value="1"/>
</dbReference>
<name>A0A928VJV5_9CYAN</name>
<organism evidence="3 4">
    <name type="scientific">Romeriopsis navalis LEGE 11480</name>
    <dbReference type="NCBI Taxonomy" id="2777977"/>
    <lineage>
        <taxon>Bacteria</taxon>
        <taxon>Bacillati</taxon>
        <taxon>Cyanobacteriota</taxon>
        <taxon>Cyanophyceae</taxon>
        <taxon>Leptolyngbyales</taxon>
        <taxon>Leptolyngbyaceae</taxon>
        <taxon>Romeriopsis</taxon>
        <taxon>Romeriopsis navalis</taxon>
    </lineage>
</organism>
<dbReference type="GO" id="GO:0005576">
    <property type="term" value="C:extracellular region"/>
    <property type="evidence" value="ECO:0007669"/>
    <property type="project" value="UniProtKB-SubCell"/>
</dbReference>
<protein>
    <recommendedName>
        <fullName evidence="5">Major royal jelly protein</fullName>
    </recommendedName>
</protein>
<evidence type="ECO:0008006" key="5">
    <source>
        <dbReference type="Google" id="ProtNLM"/>
    </source>
</evidence>